<feature type="region of interest" description="Disordered" evidence="1">
    <location>
        <begin position="51"/>
        <end position="81"/>
    </location>
</feature>
<dbReference type="Proteomes" id="UP000805614">
    <property type="component" value="Unassembled WGS sequence"/>
</dbReference>
<keyword evidence="2" id="KW-0732">Signal</keyword>
<name>A0ABR7M477_9ACTN</name>
<protein>
    <recommendedName>
        <fullName evidence="5">Lipoprotein</fullName>
    </recommendedName>
</protein>
<reference evidence="3 4" key="1">
    <citation type="submission" date="2020-06" db="EMBL/GenBank/DDBJ databases">
        <title>Actinomadura xiongansis sp. nov., isolated from soil of Baiyangdian.</title>
        <authorList>
            <person name="Zhang X."/>
        </authorList>
    </citation>
    <scope>NUCLEOTIDE SEQUENCE [LARGE SCALE GENOMIC DNA]</scope>
    <source>
        <strain evidence="3 4">HBUM206468</strain>
    </source>
</reference>
<evidence type="ECO:0000313" key="4">
    <source>
        <dbReference type="Proteomes" id="UP000805614"/>
    </source>
</evidence>
<proteinExistence type="predicted"/>
<organism evidence="3 4">
    <name type="scientific">Actinomadura alba</name>
    <dbReference type="NCBI Taxonomy" id="406431"/>
    <lineage>
        <taxon>Bacteria</taxon>
        <taxon>Bacillati</taxon>
        <taxon>Actinomycetota</taxon>
        <taxon>Actinomycetes</taxon>
        <taxon>Streptosporangiales</taxon>
        <taxon>Thermomonosporaceae</taxon>
        <taxon>Actinomadura</taxon>
    </lineage>
</organism>
<gene>
    <name evidence="3" type="ORF">HKK74_38810</name>
</gene>
<feature type="chain" id="PRO_5046108560" description="Lipoprotein" evidence="2">
    <location>
        <begin position="26"/>
        <end position="81"/>
    </location>
</feature>
<accession>A0ABR7M477</accession>
<comment type="caution">
    <text evidence="3">The sequence shown here is derived from an EMBL/GenBank/DDBJ whole genome shotgun (WGS) entry which is preliminary data.</text>
</comment>
<evidence type="ECO:0000256" key="1">
    <source>
        <dbReference type="SAM" id="MobiDB-lite"/>
    </source>
</evidence>
<dbReference type="PROSITE" id="PS51257">
    <property type="entry name" value="PROKAR_LIPOPROTEIN"/>
    <property type="match status" value="1"/>
</dbReference>
<evidence type="ECO:0000313" key="3">
    <source>
        <dbReference type="EMBL" id="MBC6471388.1"/>
    </source>
</evidence>
<dbReference type="EMBL" id="JABVEC010000079">
    <property type="protein sequence ID" value="MBC6471388.1"/>
    <property type="molecule type" value="Genomic_DNA"/>
</dbReference>
<evidence type="ECO:0008006" key="5">
    <source>
        <dbReference type="Google" id="ProtNLM"/>
    </source>
</evidence>
<keyword evidence="4" id="KW-1185">Reference proteome</keyword>
<sequence>MRKMRRLPAVAVIAVLVGAGLTACSSDRWCEHDATDTRVADSYCERNTPGYEWESGSDKKKSKKKVKSSKKIKSSNRLVTR</sequence>
<feature type="signal peptide" evidence="2">
    <location>
        <begin position="1"/>
        <end position="25"/>
    </location>
</feature>
<evidence type="ECO:0000256" key="2">
    <source>
        <dbReference type="SAM" id="SignalP"/>
    </source>
</evidence>
<dbReference type="RefSeq" id="WP_187248424.1">
    <property type="nucleotide sequence ID" value="NZ_BAAAOK010000049.1"/>
</dbReference>
<feature type="compositionally biased region" description="Basic residues" evidence="1">
    <location>
        <begin position="60"/>
        <end position="81"/>
    </location>
</feature>